<dbReference type="Pfam" id="PF00365">
    <property type="entry name" value="PFK"/>
    <property type="match status" value="1"/>
</dbReference>
<dbReference type="Proteomes" id="UP000289166">
    <property type="component" value="Unassembled WGS sequence"/>
</dbReference>
<feature type="binding site" description="in other chain" evidence="15">
    <location>
        <begin position="172"/>
        <end position="174"/>
    </location>
    <ligand>
        <name>substrate</name>
        <note>ligand shared between dimeric partners</note>
    </ligand>
</feature>
<comment type="pathway">
    <text evidence="4 15">Carbohydrate degradation; glycolysis; D-glyceraldehyde 3-phosphate and glycerone phosphate from D-glucose: step 3/4.</text>
</comment>
<dbReference type="InterPro" id="IPR000023">
    <property type="entry name" value="Phosphofructokinase_dom"/>
</dbReference>
<dbReference type="FunFam" id="3.40.50.460:FF:000002">
    <property type="entry name" value="ATP-dependent 6-phosphofructokinase"/>
    <property type="match status" value="1"/>
</dbReference>
<name>A0A4Q0I6V5_9FIRM</name>
<feature type="binding site" description="in other chain" evidence="15">
    <location>
        <position position="226"/>
    </location>
    <ligand>
        <name>substrate</name>
        <note>ligand shared between dimeric partners</note>
    </ligand>
</feature>
<dbReference type="NCBIfam" id="TIGR02482">
    <property type="entry name" value="PFKA_ATP"/>
    <property type="match status" value="1"/>
</dbReference>
<evidence type="ECO:0000256" key="10">
    <source>
        <dbReference type="ARBA" id="ARBA00022777"/>
    </source>
</evidence>
<dbReference type="InterPro" id="IPR015912">
    <property type="entry name" value="Phosphofructokinase_CS"/>
</dbReference>
<feature type="domain" description="Phosphofructokinase" evidence="16">
    <location>
        <begin position="7"/>
        <end position="280"/>
    </location>
</feature>
<evidence type="ECO:0000256" key="5">
    <source>
        <dbReference type="ARBA" id="ARBA00022490"/>
    </source>
</evidence>
<feature type="binding site" description="in other chain" evidence="15">
    <location>
        <begin position="217"/>
        <end position="219"/>
    </location>
    <ligand>
        <name>ADP</name>
        <dbReference type="ChEBI" id="CHEBI:456216"/>
        <note>allosteric activator; ligand shared between dimeric partners</note>
    </ligand>
</feature>
<dbReference type="PIRSF" id="PIRSF000532">
    <property type="entry name" value="ATP_PFK_prok"/>
    <property type="match status" value="1"/>
</dbReference>
<evidence type="ECO:0000256" key="9">
    <source>
        <dbReference type="ARBA" id="ARBA00022741"/>
    </source>
</evidence>
<evidence type="ECO:0000256" key="3">
    <source>
        <dbReference type="ARBA" id="ARBA00004496"/>
    </source>
</evidence>
<evidence type="ECO:0000256" key="8">
    <source>
        <dbReference type="ARBA" id="ARBA00022723"/>
    </source>
</evidence>
<keyword evidence="5 15" id="KW-0963">Cytoplasm</keyword>
<feature type="binding site" description="in other chain" evidence="15">
    <location>
        <begin position="254"/>
        <end position="257"/>
    </location>
    <ligand>
        <name>substrate</name>
        <note>ligand shared between dimeric partners</note>
    </ligand>
</feature>
<comment type="function">
    <text evidence="2 15">Catalyzes the phosphorylation of D-fructose 6-phosphate to fructose 1,6-bisphosphate by ATP, the first committing step of glycolysis.</text>
</comment>
<feature type="binding site" description="in other chain" evidence="15">
    <location>
        <begin position="188"/>
        <end position="190"/>
    </location>
    <ligand>
        <name>ADP</name>
        <dbReference type="ChEBI" id="CHEBI:456216"/>
        <note>allosteric activator; ligand shared between dimeric partners</note>
    </ligand>
</feature>
<dbReference type="InterPro" id="IPR012003">
    <property type="entry name" value="ATP_PFK_prok-type"/>
</dbReference>
<evidence type="ECO:0000256" key="11">
    <source>
        <dbReference type="ARBA" id="ARBA00022840"/>
    </source>
</evidence>
<feature type="binding site" evidence="15">
    <location>
        <position position="106"/>
    </location>
    <ligand>
        <name>Mg(2+)</name>
        <dbReference type="ChEBI" id="CHEBI:18420"/>
        <note>catalytic</note>
    </ligand>
</feature>
<dbReference type="Gene3D" id="3.40.50.450">
    <property type="match status" value="1"/>
</dbReference>
<keyword evidence="13 15" id="KW-0324">Glycolysis</keyword>
<dbReference type="PRINTS" id="PR00476">
    <property type="entry name" value="PHFRCTKINASE"/>
</dbReference>
<dbReference type="PANTHER" id="PTHR13697:SF4">
    <property type="entry name" value="ATP-DEPENDENT 6-PHOSPHOFRUCTOKINASE"/>
    <property type="match status" value="1"/>
</dbReference>
<dbReference type="InterPro" id="IPR012828">
    <property type="entry name" value="PFKA_ATP_prok"/>
</dbReference>
<dbReference type="GO" id="GO:0016208">
    <property type="term" value="F:AMP binding"/>
    <property type="evidence" value="ECO:0007669"/>
    <property type="project" value="TreeGrafter"/>
</dbReference>
<keyword evidence="6 15" id="KW-0021">Allosteric enzyme</keyword>
<feature type="binding site" evidence="15">
    <location>
        <begin position="75"/>
        <end position="76"/>
    </location>
    <ligand>
        <name>ATP</name>
        <dbReference type="ChEBI" id="CHEBI:30616"/>
    </ligand>
</feature>
<feature type="binding site" evidence="15">
    <location>
        <position position="248"/>
    </location>
    <ligand>
        <name>substrate</name>
        <note>ligand shared between dimeric partners</note>
    </ligand>
</feature>
<evidence type="ECO:0000256" key="1">
    <source>
        <dbReference type="ARBA" id="ARBA00001946"/>
    </source>
</evidence>
<comment type="subcellular location">
    <subcellularLocation>
        <location evidence="3 15">Cytoplasm</location>
    </subcellularLocation>
</comment>
<dbReference type="GO" id="GO:0046872">
    <property type="term" value="F:metal ion binding"/>
    <property type="evidence" value="ECO:0007669"/>
    <property type="project" value="UniProtKB-KW"/>
</dbReference>
<comment type="catalytic activity">
    <reaction evidence="14 15">
        <text>beta-D-fructose 6-phosphate + ATP = beta-D-fructose 1,6-bisphosphate + ADP + H(+)</text>
        <dbReference type="Rhea" id="RHEA:16109"/>
        <dbReference type="ChEBI" id="CHEBI:15378"/>
        <dbReference type="ChEBI" id="CHEBI:30616"/>
        <dbReference type="ChEBI" id="CHEBI:32966"/>
        <dbReference type="ChEBI" id="CHEBI:57634"/>
        <dbReference type="ChEBI" id="CHEBI:456216"/>
        <dbReference type="EC" id="2.7.1.11"/>
    </reaction>
</comment>
<evidence type="ECO:0000256" key="2">
    <source>
        <dbReference type="ARBA" id="ARBA00002659"/>
    </source>
</evidence>
<dbReference type="GO" id="GO:0061621">
    <property type="term" value="P:canonical glycolysis"/>
    <property type="evidence" value="ECO:0007669"/>
    <property type="project" value="TreeGrafter"/>
</dbReference>
<proteinExistence type="inferred from homology"/>
<evidence type="ECO:0000256" key="15">
    <source>
        <dbReference type="HAMAP-Rule" id="MF_00339"/>
    </source>
</evidence>
<comment type="similarity">
    <text evidence="15">Belongs to the phosphofructokinase type A (PFKA) family. ATP-dependent PFK group I subfamily. Prokaryotic clade 'B1' sub-subfamily.</text>
</comment>
<evidence type="ECO:0000313" key="17">
    <source>
        <dbReference type="EMBL" id="RXE60038.1"/>
    </source>
</evidence>
<keyword evidence="12 15" id="KW-0460">Magnesium</keyword>
<feature type="binding site" evidence="15">
    <location>
        <begin position="24"/>
        <end position="28"/>
    </location>
    <ligand>
        <name>ADP</name>
        <dbReference type="ChEBI" id="CHEBI:456216"/>
        <note>allosteric activator; ligand shared between dimeric partners</note>
    </ligand>
</feature>
<sequence length="324" mass="34992">MSNIRTIGVLTSGGDAPGMNAAIRAVVRTGLYYGFKVMGIRKGYNGLIHGDIEEMTARSVGDIIHRGGTILQTARSPEFKTEEGLKKAVSMAKVFGIDAIVVIGGDGSYRGAKDISKLGLNVIGIPGTIDNDIGCTDYTIGYDTAMNTVQDAIDKIRDTAYSHERCSVLEVMGRHAGYIAVNVSISGGAEAVVLPEKPYDMETDILKPIIEGRNRGKKHYLVIVAEGVEGKAIQIAREITEKTGIEARATILGHIQRGGSPTVYDRVMASQMGAKAVEILRENKSNRVIVFKDNQLGDMDLYEALESKKTISEDLIQLSKMLSL</sequence>
<feature type="binding site" evidence="15">
    <location>
        <position position="14"/>
    </location>
    <ligand>
        <name>ATP</name>
        <dbReference type="ChEBI" id="CHEBI:30616"/>
    </ligand>
</feature>
<dbReference type="NCBIfam" id="NF002872">
    <property type="entry name" value="PRK03202.1"/>
    <property type="match status" value="1"/>
</dbReference>
<dbReference type="AlphaFoldDB" id="A0A4Q0I6V5"/>
<dbReference type="RefSeq" id="WP_069193298.1">
    <property type="nucleotide sequence ID" value="NZ_RLII01000003.1"/>
</dbReference>
<keyword evidence="9 15" id="KW-0547">Nucleotide-binding</keyword>
<dbReference type="EC" id="2.7.1.11" evidence="15"/>
<evidence type="ECO:0000256" key="13">
    <source>
        <dbReference type="ARBA" id="ARBA00023152"/>
    </source>
</evidence>
<accession>A0A4Q0I6V5</accession>
<dbReference type="PANTHER" id="PTHR13697">
    <property type="entry name" value="PHOSPHOFRUCTOKINASE"/>
    <property type="match status" value="1"/>
</dbReference>
<keyword evidence="10 15" id="KW-0418">Kinase</keyword>
<gene>
    <name evidence="15 17" type="primary">pfkA</name>
    <name evidence="17" type="ORF">EFD62_04595</name>
</gene>
<keyword evidence="11 15" id="KW-0067">ATP-binding</keyword>
<dbReference type="InterPro" id="IPR035966">
    <property type="entry name" value="PKF_sf"/>
</dbReference>
<evidence type="ECO:0000256" key="6">
    <source>
        <dbReference type="ARBA" id="ARBA00022533"/>
    </source>
</evidence>
<dbReference type="GO" id="GO:0006002">
    <property type="term" value="P:fructose 6-phosphate metabolic process"/>
    <property type="evidence" value="ECO:0007669"/>
    <property type="project" value="UniProtKB-UniRule"/>
</dbReference>
<evidence type="ECO:0000256" key="14">
    <source>
        <dbReference type="ARBA" id="ARBA00048070"/>
    </source>
</evidence>
<evidence type="ECO:0000256" key="7">
    <source>
        <dbReference type="ARBA" id="ARBA00022679"/>
    </source>
</evidence>
<dbReference type="SUPFAM" id="SSF53784">
    <property type="entry name" value="Phosphofructokinase"/>
    <property type="match status" value="1"/>
</dbReference>
<protein>
    <recommendedName>
        <fullName evidence="15">ATP-dependent 6-phosphofructokinase</fullName>
        <shortName evidence="15">ATP-PFK</shortName>
        <shortName evidence="15">Phosphofructokinase</shortName>
        <ecNumber evidence="15">2.7.1.11</ecNumber>
    </recommendedName>
    <alternativeName>
        <fullName evidence="15">Phosphohexokinase</fullName>
    </alternativeName>
</protein>
<dbReference type="GO" id="GO:0030388">
    <property type="term" value="P:fructose 1,6-bisphosphate metabolic process"/>
    <property type="evidence" value="ECO:0007669"/>
    <property type="project" value="TreeGrafter"/>
</dbReference>
<dbReference type="OrthoDB" id="9802503at2"/>
<dbReference type="EMBL" id="RLII01000003">
    <property type="protein sequence ID" value="RXE60038.1"/>
    <property type="molecule type" value="Genomic_DNA"/>
</dbReference>
<evidence type="ECO:0000313" key="18">
    <source>
        <dbReference type="Proteomes" id="UP000289166"/>
    </source>
</evidence>
<dbReference type="InterPro" id="IPR022953">
    <property type="entry name" value="ATP_PFK"/>
</dbReference>
<evidence type="ECO:0000259" key="16">
    <source>
        <dbReference type="Pfam" id="PF00365"/>
    </source>
</evidence>
<evidence type="ECO:0000256" key="4">
    <source>
        <dbReference type="ARBA" id="ARBA00004679"/>
    </source>
</evidence>
<dbReference type="Gene3D" id="3.40.50.460">
    <property type="entry name" value="Phosphofructokinase domain"/>
    <property type="match status" value="1"/>
</dbReference>
<dbReference type="HAMAP" id="MF_00339">
    <property type="entry name" value="Phosphofructokinase_I_B1"/>
    <property type="match status" value="1"/>
</dbReference>
<dbReference type="GO" id="GO:0048029">
    <property type="term" value="F:monosaccharide binding"/>
    <property type="evidence" value="ECO:0007669"/>
    <property type="project" value="TreeGrafter"/>
</dbReference>
<keyword evidence="18" id="KW-1185">Reference proteome</keyword>
<reference evidence="18" key="1">
    <citation type="submission" date="2018-11" db="EMBL/GenBank/DDBJ databases">
        <title>Genome sequencing of a novel mesophilic and cellulolytic organism within the genus Hungateiclostridium.</title>
        <authorList>
            <person name="Rettenmaier R."/>
            <person name="Liebl W."/>
            <person name="Zverlov V."/>
        </authorList>
    </citation>
    <scope>NUCLEOTIDE SEQUENCE [LARGE SCALE GENOMIC DNA]</scope>
    <source>
        <strain evidence="18">N2K1</strain>
    </source>
</reference>
<feature type="binding site" description="in other chain" evidence="15">
    <location>
        <position position="215"/>
    </location>
    <ligand>
        <name>ADP</name>
        <dbReference type="ChEBI" id="CHEBI:456216"/>
        <note>allosteric activator; ligand shared between dimeric partners</note>
    </ligand>
</feature>
<dbReference type="PROSITE" id="PS00433">
    <property type="entry name" value="PHOSPHOFRUCTOKINASE"/>
    <property type="match status" value="1"/>
</dbReference>
<evidence type="ECO:0000256" key="12">
    <source>
        <dbReference type="ARBA" id="ARBA00022842"/>
    </source>
</evidence>
<comment type="cofactor">
    <cofactor evidence="1 15">
        <name>Mg(2+)</name>
        <dbReference type="ChEBI" id="CHEBI:18420"/>
    </cofactor>
</comment>
<organism evidence="17 18">
    <name type="scientific">Acetivibrio mesophilus</name>
    <dbReference type="NCBI Taxonomy" id="2487273"/>
    <lineage>
        <taxon>Bacteria</taxon>
        <taxon>Bacillati</taxon>
        <taxon>Bacillota</taxon>
        <taxon>Clostridia</taxon>
        <taxon>Eubacteriales</taxon>
        <taxon>Oscillospiraceae</taxon>
        <taxon>Acetivibrio</taxon>
    </lineage>
</organism>
<keyword evidence="8 15" id="KW-0479">Metal-binding</keyword>
<keyword evidence="7 15" id="KW-0808">Transferase</keyword>
<feature type="binding site" description="in other chain" evidence="15">
    <location>
        <position position="157"/>
    </location>
    <ligand>
        <name>ADP</name>
        <dbReference type="ChEBI" id="CHEBI:456216"/>
        <note>allosteric activator; ligand shared between dimeric partners</note>
    </ligand>
</feature>
<dbReference type="GO" id="GO:0005945">
    <property type="term" value="C:6-phosphofructokinase complex"/>
    <property type="evidence" value="ECO:0007669"/>
    <property type="project" value="TreeGrafter"/>
</dbReference>
<feature type="active site" description="Proton acceptor" evidence="15">
    <location>
        <position position="130"/>
    </location>
</feature>
<dbReference type="GO" id="GO:0042802">
    <property type="term" value="F:identical protein binding"/>
    <property type="evidence" value="ECO:0007669"/>
    <property type="project" value="TreeGrafter"/>
</dbReference>
<comment type="caution">
    <text evidence="17">The sequence shown here is derived from an EMBL/GenBank/DDBJ whole genome shotgun (WGS) entry which is preliminary data.</text>
</comment>
<feature type="binding site" evidence="15">
    <location>
        <position position="165"/>
    </location>
    <ligand>
        <name>substrate</name>
        <note>ligand shared between dimeric partners</note>
    </ligand>
</feature>
<comment type="caution">
    <text evidence="15">Lacks conserved residue(s) required for the propagation of feature annotation.</text>
</comment>
<dbReference type="GO" id="GO:0070095">
    <property type="term" value="F:fructose-6-phosphate binding"/>
    <property type="evidence" value="ECO:0007669"/>
    <property type="project" value="TreeGrafter"/>
</dbReference>
<comment type="subunit">
    <text evidence="15">Homotetramer.</text>
</comment>
<dbReference type="FunFam" id="3.40.50.450:FF:000001">
    <property type="entry name" value="ATP-dependent 6-phosphofructokinase"/>
    <property type="match status" value="1"/>
</dbReference>
<comment type="activity regulation">
    <text evidence="15">Allosterically activated by ADP and other diphosphonucleosides, and allosterically inhibited by phosphoenolpyruvate.</text>
</comment>
<dbReference type="GO" id="GO:0005524">
    <property type="term" value="F:ATP binding"/>
    <property type="evidence" value="ECO:0007669"/>
    <property type="project" value="UniProtKB-UniRule"/>
</dbReference>
<feature type="binding site" evidence="15">
    <location>
        <begin position="105"/>
        <end position="108"/>
    </location>
    <ligand>
        <name>ATP</name>
        <dbReference type="ChEBI" id="CHEBI:30616"/>
    </ligand>
</feature>
<dbReference type="GO" id="GO:0003872">
    <property type="term" value="F:6-phosphofructokinase activity"/>
    <property type="evidence" value="ECO:0007669"/>
    <property type="project" value="UniProtKB-UniRule"/>
</dbReference>
<feature type="binding site" description="in other chain" evidence="15">
    <location>
        <begin position="128"/>
        <end position="130"/>
    </location>
    <ligand>
        <name>substrate</name>
        <note>ligand shared between dimeric partners</note>
    </ligand>
</feature>
<dbReference type="UniPathway" id="UPA00109">
    <property type="reaction ID" value="UER00182"/>
</dbReference>